<proteinExistence type="predicted"/>
<keyword evidence="3" id="KW-1185">Reference proteome</keyword>
<reference evidence="2 3" key="1">
    <citation type="submission" date="2017-06" db="EMBL/GenBank/DDBJ databases">
        <title>A platform for efficient transgenesis in Macrostomum lignano, a flatworm model organism for stem cell research.</title>
        <authorList>
            <person name="Berezikov E."/>
        </authorList>
    </citation>
    <scope>NUCLEOTIDE SEQUENCE [LARGE SCALE GENOMIC DNA]</scope>
    <source>
        <strain evidence="2">DV1</strain>
        <tissue evidence="2">Whole organism</tissue>
    </source>
</reference>
<sequence>LSLSLSACCSTLRLSQLNSHATEGGADPVGNFGANQSQPRLHQHQPAAPAMNCHHPAIQHSASPLCHHEASAEAAVAAAAAAAAAAASSLWEPQLPAPVISAATGAGGGGAGGTGGSGGGGGGSGGGAAHCLYPGGPLLGPGPLAMAPGLLAQTYPLHLLQPQQAQLQAAAAAHWQHLPLGAAGGGGAAAAAAAAASGLFGDVLGEQQAAAAAAAAAASCQQLCLMPGFDLVKWYSEKPPFVLDGRVACLYKMREIDRRLHSMVLSADAEFNTILAEYLVLRQVFGPDYPVHENVFIKLNRSKEGELAKFIHIYFRDRSDAQLYLDSAQRVGALAPCWCNPKTYSKHNVYITSLPYFLLAKDALCQYIRTFVLPGCGARDPIRRARVDPDKRSAQVEFHRSEDAESLIEHFHRHMDANARPAFESKEQRSEDCRKQD</sequence>
<gene>
    <name evidence="2" type="ORF">BOX15_Mlig001511g4</name>
</gene>
<name>A0A267G063_9PLAT</name>
<feature type="region of interest" description="Disordered" evidence="1">
    <location>
        <begin position="418"/>
        <end position="437"/>
    </location>
</feature>
<dbReference type="AlphaFoldDB" id="A0A267G063"/>
<dbReference type="SUPFAM" id="SSF54928">
    <property type="entry name" value="RNA-binding domain, RBD"/>
    <property type="match status" value="1"/>
</dbReference>
<dbReference type="InterPro" id="IPR035979">
    <property type="entry name" value="RBD_domain_sf"/>
</dbReference>
<protein>
    <submittedName>
        <fullName evidence="2">Uncharacterized protein</fullName>
    </submittedName>
</protein>
<evidence type="ECO:0000313" key="3">
    <source>
        <dbReference type="Proteomes" id="UP000215902"/>
    </source>
</evidence>
<dbReference type="EMBL" id="NIVC01000672">
    <property type="protein sequence ID" value="PAA78659.1"/>
    <property type="molecule type" value="Genomic_DNA"/>
</dbReference>
<organism evidence="2 3">
    <name type="scientific">Macrostomum lignano</name>
    <dbReference type="NCBI Taxonomy" id="282301"/>
    <lineage>
        <taxon>Eukaryota</taxon>
        <taxon>Metazoa</taxon>
        <taxon>Spiralia</taxon>
        <taxon>Lophotrochozoa</taxon>
        <taxon>Platyhelminthes</taxon>
        <taxon>Rhabditophora</taxon>
        <taxon>Macrostomorpha</taxon>
        <taxon>Macrostomida</taxon>
        <taxon>Macrostomidae</taxon>
        <taxon>Macrostomum</taxon>
    </lineage>
</organism>
<evidence type="ECO:0000256" key="1">
    <source>
        <dbReference type="SAM" id="MobiDB-lite"/>
    </source>
</evidence>
<feature type="non-terminal residue" evidence="2">
    <location>
        <position position="1"/>
    </location>
</feature>
<comment type="caution">
    <text evidence="2">The sequence shown here is derived from an EMBL/GenBank/DDBJ whole genome shotgun (WGS) entry which is preliminary data.</text>
</comment>
<evidence type="ECO:0000313" key="2">
    <source>
        <dbReference type="EMBL" id="PAA78659.1"/>
    </source>
</evidence>
<feature type="region of interest" description="Disordered" evidence="1">
    <location>
        <begin position="20"/>
        <end position="45"/>
    </location>
</feature>
<dbReference type="GO" id="GO:0003676">
    <property type="term" value="F:nucleic acid binding"/>
    <property type="evidence" value="ECO:0007669"/>
    <property type="project" value="InterPro"/>
</dbReference>
<dbReference type="Proteomes" id="UP000215902">
    <property type="component" value="Unassembled WGS sequence"/>
</dbReference>
<accession>A0A267G063</accession>